<proteinExistence type="inferred from homology"/>
<keyword evidence="7" id="KW-1185">Reference proteome</keyword>
<dbReference type="PROSITE" id="PS50181">
    <property type="entry name" value="FBOX"/>
    <property type="match status" value="1"/>
</dbReference>
<dbReference type="Proteomes" id="UP000053237">
    <property type="component" value="Unassembled WGS sequence"/>
</dbReference>
<feature type="domain" description="F-box" evidence="5">
    <location>
        <begin position="35"/>
        <end position="81"/>
    </location>
</feature>
<evidence type="ECO:0000256" key="1">
    <source>
        <dbReference type="ARBA" id="ARBA00010541"/>
    </source>
</evidence>
<dbReference type="InterPro" id="IPR051201">
    <property type="entry name" value="Chloro_Bact_Ser_Proteases"/>
</dbReference>
<organism evidence="6 7">
    <name type="scientific">Albugo candida</name>
    <dbReference type="NCBI Taxonomy" id="65357"/>
    <lineage>
        <taxon>Eukaryota</taxon>
        <taxon>Sar</taxon>
        <taxon>Stramenopiles</taxon>
        <taxon>Oomycota</taxon>
        <taxon>Peronosporomycetes</taxon>
        <taxon>Albuginales</taxon>
        <taxon>Albuginaceae</taxon>
        <taxon>Albugo</taxon>
    </lineage>
</organism>
<protein>
    <recommendedName>
        <fullName evidence="5">F-box domain-containing protein</fullName>
    </recommendedName>
</protein>
<dbReference type="InterPro" id="IPR001810">
    <property type="entry name" value="F-box_dom"/>
</dbReference>
<dbReference type="AlphaFoldDB" id="A0A024G5W1"/>
<keyword evidence="4" id="KW-0843">Virulence</keyword>
<name>A0A024G5W1_9STRA</name>
<dbReference type="Pfam" id="PF13365">
    <property type="entry name" value="Trypsin_2"/>
    <property type="match status" value="1"/>
</dbReference>
<comment type="similarity">
    <text evidence="1">Belongs to the peptidase S1C family.</text>
</comment>
<dbReference type="OrthoDB" id="76949at2759"/>
<evidence type="ECO:0000256" key="4">
    <source>
        <dbReference type="ARBA" id="ARBA00023026"/>
    </source>
</evidence>
<dbReference type="InterPro" id="IPR043504">
    <property type="entry name" value="Peptidase_S1_PA_chymotrypsin"/>
</dbReference>
<dbReference type="Gene3D" id="2.40.10.10">
    <property type="entry name" value="Trypsin-like serine proteases"/>
    <property type="match status" value="1"/>
</dbReference>
<keyword evidence="2" id="KW-0645">Protease</keyword>
<dbReference type="GO" id="GO:0008233">
    <property type="term" value="F:peptidase activity"/>
    <property type="evidence" value="ECO:0007669"/>
    <property type="project" value="UniProtKB-KW"/>
</dbReference>
<dbReference type="GO" id="GO:0006508">
    <property type="term" value="P:proteolysis"/>
    <property type="evidence" value="ECO:0007669"/>
    <property type="project" value="UniProtKB-KW"/>
</dbReference>
<keyword evidence="3" id="KW-0378">Hydrolase</keyword>
<accession>A0A024G5W1</accession>
<evidence type="ECO:0000256" key="3">
    <source>
        <dbReference type="ARBA" id="ARBA00022801"/>
    </source>
</evidence>
<dbReference type="Gene3D" id="1.20.1280.50">
    <property type="match status" value="1"/>
</dbReference>
<dbReference type="Gene3D" id="1.10.150.50">
    <property type="entry name" value="Transcription Factor, Ets-1"/>
    <property type="match status" value="1"/>
</dbReference>
<dbReference type="PANTHER" id="PTHR43343">
    <property type="entry name" value="PEPTIDASE S12"/>
    <property type="match status" value="1"/>
</dbReference>
<comment type="caution">
    <text evidence="6">The sequence shown here is derived from an EMBL/GenBank/DDBJ whole genome shotgun (WGS) entry which is preliminary data.</text>
</comment>
<evidence type="ECO:0000313" key="7">
    <source>
        <dbReference type="Proteomes" id="UP000053237"/>
    </source>
</evidence>
<dbReference type="SUPFAM" id="SSF50494">
    <property type="entry name" value="Trypsin-like serine proteases"/>
    <property type="match status" value="1"/>
</dbReference>
<sequence length="476" mass="53085">MALPGHMLKSRVCKLCFEAKNIDSRHIAGLFDSCFSIDSSIPSVILNHVMRYLSPIDVVSASMTCQHLHTQAYSDAIWKPIYLKRFCHKERIENNSICEISTPYQQDLQSIEYEALSWFKKYAIRHTAQQAAQSNRDLQVMAILLGSLGLSRYASIFEKEEIDIESLCLMNAGHLRDLGFPVGPTVMLLNAAACLIDDSDDENEDDPLYFSKSPYKQNRDEMREERSSLVRRVQQSVVRIAIITSQGKLCNVGSGVIVHASGLIATACHCLQGENFDCIQSDQFIILVALTESTSAPPLWKYHATAIPECCNDVLDYALIRIDYEVLSDPPSGVYIGPVSNRIISSKWNVVRTEDTRAETIETLPALRLGDSDIVEPGEEMWMFGYPSSGHNTITVHHAICSGTDSQFYNGIEVDKAMLRTAAQLDDGFSGGPAVNTRGQLLGLISFSVLRQDRMRAINLVKEAIHTACKMYFVAR</sequence>
<reference evidence="6 7" key="1">
    <citation type="submission" date="2012-05" db="EMBL/GenBank/DDBJ databases">
        <title>Recombination and specialization in a pathogen metapopulation.</title>
        <authorList>
            <person name="Gardiner A."/>
            <person name="Kemen E."/>
            <person name="Schultz-Larsen T."/>
            <person name="MacLean D."/>
            <person name="Van Oosterhout C."/>
            <person name="Jones J.D.G."/>
        </authorList>
    </citation>
    <scope>NUCLEOTIDE SEQUENCE [LARGE SCALE GENOMIC DNA]</scope>
    <source>
        <strain evidence="6 7">Ac Nc2</strain>
    </source>
</reference>
<dbReference type="InterPro" id="IPR009003">
    <property type="entry name" value="Peptidase_S1_PA"/>
</dbReference>
<dbReference type="EMBL" id="CAIX01000028">
    <property type="protein sequence ID" value="CCI42052.1"/>
    <property type="molecule type" value="Genomic_DNA"/>
</dbReference>
<dbReference type="PANTHER" id="PTHR43343:SF3">
    <property type="entry name" value="PROTEASE DO-LIKE 8, CHLOROPLASTIC"/>
    <property type="match status" value="1"/>
</dbReference>
<dbReference type="InterPro" id="IPR013761">
    <property type="entry name" value="SAM/pointed_sf"/>
</dbReference>
<gene>
    <name evidence="6" type="ORF">BN9_028360</name>
</gene>
<evidence type="ECO:0000259" key="5">
    <source>
        <dbReference type="PROSITE" id="PS50181"/>
    </source>
</evidence>
<dbReference type="SUPFAM" id="SSF47769">
    <property type="entry name" value="SAM/Pointed domain"/>
    <property type="match status" value="1"/>
</dbReference>
<evidence type="ECO:0000313" key="6">
    <source>
        <dbReference type="EMBL" id="CCI42052.1"/>
    </source>
</evidence>
<dbReference type="Gene3D" id="2.40.10.120">
    <property type="match status" value="1"/>
</dbReference>
<dbReference type="InParanoid" id="A0A024G5W1"/>
<dbReference type="SUPFAM" id="SSF81383">
    <property type="entry name" value="F-box domain"/>
    <property type="match status" value="1"/>
</dbReference>
<dbReference type="Pfam" id="PF12937">
    <property type="entry name" value="F-box-like"/>
    <property type="match status" value="1"/>
</dbReference>
<evidence type="ECO:0000256" key="2">
    <source>
        <dbReference type="ARBA" id="ARBA00022670"/>
    </source>
</evidence>
<dbReference type="InterPro" id="IPR036047">
    <property type="entry name" value="F-box-like_dom_sf"/>
</dbReference>